<dbReference type="GO" id="GO:0003677">
    <property type="term" value="F:DNA binding"/>
    <property type="evidence" value="ECO:0007669"/>
    <property type="project" value="UniProtKB-UniRule"/>
</dbReference>
<dbReference type="NCBIfam" id="TIGR02249">
    <property type="entry name" value="integrase_gron"/>
    <property type="match status" value="1"/>
</dbReference>
<evidence type="ECO:0000313" key="9">
    <source>
        <dbReference type="Proteomes" id="UP000198519"/>
    </source>
</evidence>
<name>A0A1I4LNE4_9GAMM</name>
<evidence type="ECO:0000259" key="6">
    <source>
        <dbReference type="PROSITE" id="PS51898"/>
    </source>
</evidence>
<reference evidence="9" key="1">
    <citation type="submission" date="2016-10" db="EMBL/GenBank/DDBJ databases">
        <authorList>
            <person name="Varghese N."/>
            <person name="Submissions S."/>
        </authorList>
    </citation>
    <scope>NUCLEOTIDE SEQUENCE [LARGE SCALE GENOMIC DNA]</scope>
    <source>
        <strain evidence="9">CGMCC 1.7061</strain>
    </source>
</reference>
<gene>
    <name evidence="8" type="ORF">SAMN04487963_0568</name>
</gene>
<dbReference type="Pfam" id="PF00589">
    <property type="entry name" value="Phage_integrase"/>
    <property type="match status" value="1"/>
</dbReference>
<dbReference type="GO" id="GO:0006310">
    <property type="term" value="P:DNA recombination"/>
    <property type="evidence" value="ECO:0007669"/>
    <property type="project" value="UniProtKB-KW"/>
</dbReference>
<protein>
    <submittedName>
        <fullName evidence="8">Integron integrase</fullName>
    </submittedName>
</protein>
<evidence type="ECO:0000256" key="3">
    <source>
        <dbReference type="ARBA" id="ARBA00023125"/>
    </source>
</evidence>
<dbReference type="GO" id="GO:0015074">
    <property type="term" value="P:DNA integration"/>
    <property type="evidence" value="ECO:0007669"/>
    <property type="project" value="UniProtKB-KW"/>
</dbReference>
<dbReference type="PROSITE" id="PS51900">
    <property type="entry name" value="CB"/>
    <property type="match status" value="1"/>
</dbReference>
<sequence length="319" mass="36744">MEGKQLRLRDQFRDVIRVNHYSIRTEKSYWYWIRYFIRFHQMKHPLDMGSREINEFLTWLAVHRHVAAATQDQALNSLVFLYDKVLDRPLGDIGDVVRSKKPRKLPVVLTHDEAMRIIERLNHPDHLIASLMYGSGLRVTEACRLRIKDLDFNHQVITVRDGKGAKDRTTLLPTPLVVPLQKHIGDLQKAWKQKDELYQHPVSLPYALARKYPNAGNSLEWQWLFPSPSLSTDNLGNVARHHRHISSVQRAVRRAVSEAGVGKRAGCHTFRHTFATELLKRGNDIRTVQDLLGHADLRTTQIYTHVLGQGFAGVRSPLG</sequence>
<keyword evidence="2" id="KW-0229">DNA integration</keyword>
<dbReference type="InterPro" id="IPR004107">
    <property type="entry name" value="Integrase_SAM-like_N"/>
</dbReference>
<feature type="domain" description="Tyr recombinase" evidence="6">
    <location>
        <begin position="104"/>
        <end position="316"/>
    </location>
</feature>
<feature type="domain" description="Core-binding (CB)" evidence="7">
    <location>
        <begin position="3"/>
        <end position="86"/>
    </location>
</feature>
<keyword evidence="3 5" id="KW-0238">DNA-binding</keyword>
<dbReference type="RefSeq" id="WP_092020365.1">
    <property type="nucleotide sequence ID" value="NZ_FOUE01000001.1"/>
</dbReference>
<keyword evidence="4" id="KW-0233">DNA recombination</keyword>
<comment type="similarity">
    <text evidence="1">Belongs to the 'phage' integrase family.</text>
</comment>
<proteinExistence type="inferred from homology"/>
<dbReference type="InterPro" id="IPR010998">
    <property type="entry name" value="Integrase_recombinase_N"/>
</dbReference>
<keyword evidence="9" id="KW-1185">Reference proteome</keyword>
<dbReference type="InterPro" id="IPR013762">
    <property type="entry name" value="Integrase-like_cat_sf"/>
</dbReference>
<dbReference type="InterPro" id="IPR050090">
    <property type="entry name" value="Tyrosine_recombinase_XerCD"/>
</dbReference>
<dbReference type="InterPro" id="IPR002104">
    <property type="entry name" value="Integrase_catalytic"/>
</dbReference>
<dbReference type="InterPro" id="IPR044068">
    <property type="entry name" value="CB"/>
</dbReference>
<dbReference type="EMBL" id="FOUE01000001">
    <property type="protein sequence ID" value="SFL92431.1"/>
    <property type="molecule type" value="Genomic_DNA"/>
</dbReference>
<dbReference type="Gene3D" id="1.10.443.10">
    <property type="entry name" value="Intergrase catalytic core"/>
    <property type="match status" value="1"/>
</dbReference>
<evidence type="ECO:0000313" key="8">
    <source>
        <dbReference type="EMBL" id="SFL92431.1"/>
    </source>
</evidence>
<dbReference type="PANTHER" id="PTHR30349:SF64">
    <property type="entry name" value="PROPHAGE INTEGRASE INTD-RELATED"/>
    <property type="match status" value="1"/>
</dbReference>
<evidence type="ECO:0000256" key="1">
    <source>
        <dbReference type="ARBA" id="ARBA00008857"/>
    </source>
</evidence>
<accession>A0A1I4LNE4</accession>
<dbReference type="SUPFAM" id="SSF56349">
    <property type="entry name" value="DNA breaking-rejoining enzymes"/>
    <property type="match status" value="1"/>
</dbReference>
<dbReference type="PROSITE" id="PS51898">
    <property type="entry name" value="TYR_RECOMBINASE"/>
    <property type="match status" value="1"/>
</dbReference>
<dbReference type="AlphaFoldDB" id="A0A1I4LNE4"/>
<evidence type="ECO:0000256" key="2">
    <source>
        <dbReference type="ARBA" id="ARBA00022908"/>
    </source>
</evidence>
<dbReference type="OrthoDB" id="9801717at2"/>
<dbReference type="Proteomes" id="UP000198519">
    <property type="component" value="Unassembled WGS sequence"/>
</dbReference>
<dbReference type="Gene3D" id="1.10.150.130">
    <property type="match status" value="1"/>
</dbReference>
<organism evidence="8 9">
    <name type="scientific">Marinobacter zhejiangensis</name>
    <dbReference type="NCBI Taxonomy" id="488535"/>
    <lineage>
        <taxon>Bacteria</taxon>
        <taxon>Pseudomonadati</taxon>
        <taxon>Pseudomonadota</taxon>
        <taxon>Gammaproteobacteria</taxon>
        <taxon>Pseudomonadales</taxon>
        <taxon>Marinobacteraceae</taxon>
        <taxon>Marinobacter</taxon>
    </lineage>
</organism>
<evidence type="ECO:0000256" key="4">
    <source>
        <dbReference type="ARBA" id="ARBA00023172"/>
    </source>
</evidence>
<dbReference type="STRING" id="488535.SAMN04487963_0568"/>
<dbReference type="InterPro" id="IPR011946">
    <property type="entry name" value="Integrase_integron-type"/>
</dbReference>
<dbReference type="PANTHER" id="PTHR30349">
    <property type="entry name" value="PHAGE INTEGRASE-RELATED"/>
    <property type="match status" value="1"/>
</dbReference>
<evidence type="ECO:0000256" key="5">
    <source>
        <dbReference type="PROSITE-ProRule" id="PRU01248"/>
    </source>
</evidence>
<dbReference type="InterPro" id="IPR011010">
    <property type="entry name" value="DNA_brk_join_enz"/>
</dbReference>
<dbReference type="Pfam" id="PF13495">
    <property type="entry name" value="Phage_int_SAM_4"/>
    <property type="match status" value="1"/>
</dbReference>
<evidence type="ECO:0000259" key="7">
    <source>
        <dbReference type="PROSITE" id="PS51900"/>
    </source>
</evidence>